<organism evidence="1 2">
    <name type="scientific">Paenibacillus antarcticus</name>
    <dbReference type="NCBI Taxonomy" id="253703"/>
    <lineage>
        <taxon>Bacteria</taxon>
        <taxon>Bacillati</taxon>
        <taxon>Bacillota</taxon>
        <taxon>Bacilli</taxon>
        <taxon>Bacillales</taxon>
        <taxon>Paenibacillaceae</taxon>
        <taxon>Paenibacillus</taxon>
    </lineage>
</organism>
<sequence length="136" mass="15439">MNLGNCPRCGKLFAMNFRDICPDCTKKIELEYQTCAEFLREHRGSTMEELSEGTEVTIRQIIKFIREGRISVIDAPNLSYPCEVCGTTFIKESNMCNSCRTRLTKELSQSVKDGQARKEADLHGRGAYSAVNKYNK</sequence>
<accession>A0A168QER1</accession>
<protein>
    <submittedName>
        <fullName evidence="1">Flagellar protein</fullName>
    </submittedName>
</protein>
<dbReference type="OrthoDB" id="1739831at2"/>
<keyword evidence="1" id="KW-0966">Cell projection</keyword>
<dbReference type="Proteomes" id="UP000077355">
    <property type="component" value="Unassembled WGS sequence"/>
</dbReference>
<dbReference type="EMBL" id="LVJI01000006">
    <property type="protein sequence ID" value="OAB47703.1"/>
    <property type="molecule type" value="Genomic_DNA"/>
</dbReference>
<dbReference type="RefSeq" id="WP_068647391.1">
    <property type="nucleotide sequence ID" value="NZ_CP043611.1"/>
</dbReference>
<dbReference type="InterPro" id="IPR022258">
    <property type="entry name" value="Flagellar_operon_YvyF"/>
</dbReference>
<keyword evidence="1" id="KW-0969">Cilium</keyword>
<keyword evidence="2" id="KW-1185">Reference proteome</keyword>
<name>A0A168QER1_9BACL</name>
<keyword evidence="1" id="KW-0282">Flagellum</keyword>
<comment type="caution">
    <text evidence="1">The sequence shown here is derived from an EMBL/GenBank/DDBJ whole genome shotgun (WGS) entry which is preliminary data.</text>
</comment>
<proteinExistence type="predicted"/>
<gene>
    <name evidence="1" type="ORF">PBAT_05735</name>
</gene>
<reference evidence="1 2" key="1">
    <citation type="submission" date="2016-03" db="EMBL/GenBank/DDBJ databases">
        <title>Draft genome sequence of Paenibacillus antarcticus CECT 5836.</title>
        <authorList>
            <person name="Shin S.-K."/>
            <person name="Yi H."/>
        </authorList>
    </citation>
    <scope>NUCLEOTIDE SEQUENCE [LARGE SCALE GENOMIC DNA]</scope>
    <source>
        <strain evidence="1 2">CECT 5836</strain>
    </source>
</reference>
<dbReference type="AlphaFoldDB" id="A0A168QER1"/>
<dbReference type="NCBIfam" id="TIGR03826">
    <property type="entry name" value="YvyF"/>
    <property type="match status" value="1"/>
</dbReference>
<evidence type="ECO:0000313" key="1">
    <source>
        <dbReference type="EMBL" id="OAB47703.1"/>
    </source>
</evidence>
<evidence type="ECO:0000313" key="2">
    <source>
        <dbReference type="Proteomes" id="UP000077355"/>
    </source>
</evidence>